<evidence type="ECO:0000313" key="11">
    <source>
        <dbReference type="Proteomes" id="UP000553981"/>
    </source>
</evidence>
<dbReference type="GO" id="GO:0006465">
    <property type="term" value="P:signal peptide processing"/>
    <property type="evidence" value="ECO:0007669"/>
    <property type="project" value="InterPro"/>
</dbReference>
<dbReference type="EMBL" id="JABCUI010000003">
    <property type="protein sequence ID" value="NMW87546.1"/>
    <property type="molecule type" value="Genomic_DNA"/>
</dbReference>
<feature type="active site" evidence="6">
    <location>
        <position position="234"/>
    </location>
</feature>
<keyword evidence="5 7" id="KW-0378">Hydrolase</keyword>
<comment type="similarity">
    <text evidence="3 7">Belongs to the peptidase S26 family.</text>
</comment>
<dbReference type="InterPro" id="IPR019533">
    <property type="entry name" value="Peptidase_S26"/>
</dbReference>
<comment type="subcellular location">
    <subcellularLocation>
        <location evidence="2">Cell membrane</location>
        <topology evidence="2">Single-pass type II membrane protein</topology>
    </subcellularLocation>
    <subcellularLocation>
        <location evidence="7">Membrane</location>
        <topology evidence="7">Single-pass type II membrane protein</topology>
    </subcellularLocation>
</comment>
<evidence type="ECO:0000259" key="9">
    <source>
        <dbReference type="Pfam" id="PF10502"/>
    </source>
</evidence>
<keyword evidence="7" id="KW-0645">Protease</keyword>
<gene>
    <name evidence="10" type="primary">lepB</name>
    <name evidence="10" type="ORF">HHJ67_07250</name>
</gene>
<evidence type="ECO:0000256" key="6">
    <source>
        <dbReference type="PIRSR" id="PIRSR600223-1"/>
    </source>
</evidence>
<feature type="active site" evidence="6">
    <location>
        <position position="315"/>
    </location>
</feature>
<dbReference type="PRINTS" id="PR00727">
    <property type="entry name" value="LEADERPTASE"/>
</dbReference>
<evidence type="ECO:0000256" key="2">
    <source>
        <dbReference type="ARBA" id="ARBA00004401"/>
    </source>
</evidence>
<proteinExistence type="inferred from homology"/>
<accession>A0A7Y0UIL5</accession>
<organism evidence="10 11">
    <name type="scientific">Mobiluncus curtisii</name>
    <dbReference type="NCBI Taxonomy" id="2051"/>
    <lineage>
        <taxon>Bacteria</taxon>
        <taxon>Bacillati</taxon>
        <taxon>Actinomycetota</taxon>
        <taxon>Actinomycetes</taxon>
        <taxon>Actinomycetales</taxon>
        <taxon>Actinomycetaceae</taxon>
        <taxon>Mobiluncus</taxon>
    </lineage>
</organism>
<dbReference type="PANTHER" id="PTHR43390:SF1">
    <property type="entry name" value="CHLOROPLAST PROCESSING PEPTIDASE"/>
    <property type="match status" value="1"/>
</dbReference>
<keyword evidence="7" id="KW-1133">Transmembrane helix</keyword>
<evidence type="ECO:0000256" key="1">
    <source>
        <dbReference type="ARBA" id="ARBA00000677"/>
    </source>
</evidence>
<dbReference type="InterPro" id="IPR000223">
    <property type="entry name" value="Pept_S26A_signal_pept_1"/>
</dbReference>
<dbReference type="Gene3D" id="2.10.109.10">
    <property type="entry name" value="Umud Fragment, subunit A"/>
    <property type="match status" value="1"/>
</dbReference>
<dbReference type="InterPro" id="IPR019758">
    <property type="entry name" value="Pept_S26A_signal_pept_1_CS"/>
</dbReference>
<dbReference type="PANTHER" id="PTHR43390">
    <property type="entry name" value="SIGNAL PEPTIDASE I"/>
    <property type="match status" value="1"/>
</dbReference>
<feature type="domain" description="Peptidase S26" evidence="9">
    <location>
        <begin position="205"/>
        <end position="405"/>
    </location>
</feature>
<feature type="compositionally biased region" description="Pro residues" evidence="8">
    <location>
        <begin position="96"/>
        <end position="106"/>
    </location>
</feature>
<dbReference type="InterPro" id="IPR036286">
    <property type="entry name" value="LexA/Signal_pep-like_sf"/>
</dbReference>
<dbReference type="GO" id="GO:0009003">
    <property type="term" value="F:signal peptidase activity"/>
    <property type="evidence" value="ECO:0007669"/>
    <property type="project" value="UniProtKB-EC"/>
</dbReference>
<dbReference type="PROSITE" id="PS00761">
    <property type="entry name" value="SPASE_I_3"/>
    <property type="match status" value="1"/>
</dbReference>
<feature type="transmembrane region" description="Helical" evidence="7">
    <location>
        <begin position="202"/>
        <end position="224"/>
    </location>
</feature>
<feature type="compositionally biased region" description="Pro residues" evidence="8">
    <location>
        <begin position="67"/>
        <end position="82"/>
    </location>
</feature>
<dbReference type="AlphaFoldDB" id="A0A7Y0UIL5"/>
<evidence type="ECO:0000256" key="3">
    <source>
        <dbReference type="ARBA" id="ARBA00009370"/>
    </source>
</evidence>
<keyword evidence="7" id="KW-0472">Membrane</keyword>
<evidence type="ECO:0000256" key="4">
    <source>
        <dbReference type="ARBA" id="ARBA00013208"/>
    </source>
</evidence>
<dbReference type="GO" id="GO:0005886">
    <property type="term" value="C:plasma membrane"/>
    <property type="evidence" value="ECO:0007669"/>
    <property type="project" value="UniProtKB-SubCell"/>
</dbReference>
<dbReference type="Proteomes" id="UP000553981">
    <property type="component" value="Unassembled WGS sequence"/>
</dbReference>
<evidence type="ECO:0000256" key="5">
    <source>
        <dbReference type="ARBA" id="ARBA00022801"/>
    </source>
</evidence>
<dbReference type="SUPFAM" id="SSF51306">
    <property type="entry name" value="LexA/Signal peptidase"/>
    <property type="match status" value="1"/>
</dbReference>
<dbReference type="EC" id="3.4.21.89" evidence="4 7"/>
<dbReference type="RefSeq" id="WP_169761331.1">
    <property type="nucleotide sequence ID" value="NZ_JABCUI010000003.1"/>
</dbReference>
<reference evidence="10 11" key="1">
    <citation type="submission" date="2020-04" db="EMBL/GenBank/DDBJ databases">
        <title>Antimicrobial susceptibility and clonality of vaginal-derived multi-drug resistant Mobiluncus isolates in China.</title>
        <authorList>
            <person name="Zhang X."/>
        </authorList>
    </citation>
    <scope>NUCLEOTIDE SEQUENCE [LARGE SCALE GENOMIC DNA]</scope>
    <source>
        <strain evidence="10 11">19</strain>
    </source>
</reference>
<protein>
    <recommendedName>
        <fullName evidence="4 7">Signal peptidase I</fullName>
        <ecNumber evidence="4 7">3.4.21.89</ecNumber>
    </recommendedName>
</protein>
<comment type="catalytic activity">
    <reaction evidence="1 7">
        <text>Cleavage of hydrophobic, N-terminal signal or leader sequences from secreted and periplasmic proteins.</text>
        <dbReference type="EC" id="3.4.21.89"/>
    </reaction>
</comment>
<feature type="region of interest" description="Disordered" evidence="8">
    <location>
        <begin position="1"/>
        <end position="107"/>
    </location>
</feature>
<keyword evidence="7" id="KW-0812">Transmembrane</keyword>
<dbReference type="CDD" id="cd06530">
    <property type="entry name" value="S26_SPase_I"/>
    <property type="match status" value="1"/>
</dbReference>
<dbReference type="Pfam" id="PF10502">
    <property type="entry name" value="Peptidase_S26"/>
    <property type="match status" value="1"/>
</dbReference>
<evidence type="ECO:0000313" key="10">
    <source>
        <dbReference type="EMBL" id="NMW87546.1"/>
    </source>
</evidence>
<sequence length="444" mass="48205">MTMPQQPENANRDAPSSGTSPDGFNMNPQFAGAGTMPESFPPGYEGFPGGSMPGEGAPYAPDGMGMPFPPEAFPGGYPPQPAFPDGAEFPGMDPNGMPPTQMPPGFSPLGMEPYPGMPYPPYGSIPFPGMMFDNEEIPDVSGKDGALAEDETDFKLDDEDGEFKSGRGAGMPGFRGMNALPPGVRGNLDGLERPHLALDLPWYFEFIAVVITALAISSLVRLFLLQPFYIPSQSMEKTLMINDSVLVNKFSARHGDINRGDIVVFEDVEGWSQTAAEQLRKRPPDRTPFQIATKVKNFGIFVGLLPEDSQGYLIKRVIGIPGDDVSCCDEDGLMTINGKAIDEDYIPRTGVSSDIEFSVVVPTNSLWVMGDNRPHSADSRWHQDKPSHGFVSESNVVGRAFVVVWPVERMKFITPSCAFYNIPKPATPNDEFSSEADEAPPPKQ</sequence>
<evidence type="ECO:0000256" key="7">
    <source>
        <dbReference type="RuleBase" id="RU362042"/>
    </source>
</evidence>
<feature type="compositionally biased region" description="Polar residues" evidence="8">
    <location>
        <begin position="1"/>
        <end position="28"/>
    </location>
</feature>
<dbReference type="GO" id="GO:0004252">
    <property type="term" value="F:serine-type endopeptidase activity"/>
    <property type="evidence" value="ECO:0007669"/>
    <property type="project" value="InterPro"/>
</dbReference>
<dbReference type="NCBIfam" id="TIGR02227">
    <property type="entry name" value="sigpep_I_bact"/>
    <property type="match status" value="1"/>
</dbReference>
<comment type="caution">
    <text evidence="10">The sequence shown here is derived from an EMBL/GenBank/DDBJ whole genome shotgun (WGS) entry which is preliminary data.</text>
</comment>
<evidence type="ECO:0000256" key="8">
    <source>
        <dbReference type="SAM" id="MobiDB-lite"/>
    </source>
</evidence>
<name>A0A7Y0UIL5_9ACTO</name>